<comment type="caution">
    <text evidence="1">The sequence shown here is derived from an EMBL/GenBank/DDBJ whole genome shotgun (WGS) entry which is preliminary data.</text>
</comment>
<proteinExistence type="predicted"/>
<accession>A0AAV4VDS8</accession>
<dbReference type="Proteomes" id="UP001054837">
    <property type="component" value="Unassembled WGS sequence"/>
</dbReference>
<evidence type="ECO:0000313" key="1">
    <source>
        <dbReference type="EMBL" id="GIY68556.1"/>
    </source>
</evidence>
<dbReference type="EMBL" id="BPLQ01012881">
    <property type="protein sequence ID" value="GIY68556.1"/>
    <property type="molecule type" value="Genomic_DNA"/>
</dbReference>
<reference evidence="1 2" key="1">
    <citation type="submission" date="2021-06" db="EMBL/GenBank/DDBJ databases">
        <title>Caerostris darwini draft genome.</title>
        <authorList>
            <person name="Kono N."/>
            <person name="Arakawa K."/>
        </authorList>
    </citation>
    <scope>NUCLEOTIDE SEQUENCE [LARGE SCALE GENOMIC DNA]</scope>
</reference>
<name>A0AAV4VDS8_9ARAC</name>
<protein>
    <submittedName>
        <fullName evidence="1">Uncharacterized protein</fullName>
    </submittedName>
</protein>
<keyword evidence="2" id="KW-1185">Reference proteome</keyword>
<evidence type="ECO:0000313" key="2">
    <source>
        <dbReference type="Proteomes" id="UP001054837"/>
    </source>
</evidence>
<sequence>MISISAFLFKISFIPIFRSLPNDSALQIPYLIAGMLRSRSFFLFAKRFLDDEEVRGGGRWGRFWFRKWADDNCTRGFIPSNQAERNSRMAFGKSYAFRIFQFLWKVS</sequence>
<organism evidence="1 2">
    <name type="scientific">Caerostris darwini</name>
    <dbReference type="NCBI Taxonomy" id="1538125"/>
    <lineage>
        <taxon>Eukaryota</taxon>
        <taxon>Metazoa</taxon>
        <taxon>Ecdysozoa</taxon>
        <taxon>Arthropoda</taxon>
        <taxon>Chelicerata</taxon>
        <taxon>Arachnida</taxon>
        <taxon>Araneae</taxon>
        <taxon>Araneomorphae</taxon>
        <taxon>Entelegynae</taxon>
        <taxon>Araneoidea</taxon>
        <taxon>Araneidae</taxon>
        <taxon>Caerostris</taxon>
    </lineage>
</organism>
<gene>
    <name evidence="1" type="ORF">CDAR_373911</name>
</gene>
<dbReference type="AlphaFoldDB" id="A0AAV4VDS8"/>